<dbReference type="STRING" id="75913.A0A0K0G3S4"/>
<evidence type="ECO:0000313" key="18">
    <source>
        <dbReference type="WBParaSite" id="SVE_1938100.1"/>
    </source>
</evidence>
<evidence type="ECO:0000256" key="14">
    <source>
        <dbReference type="ARBA" id="ARBA00083337"/>
    </source>
</evidence>
<evidence type="ECO:0000256" key="10">
    <source>
        <dbReference type="ARBA" id="ARBA00062344"/>
    </source>
</evidence>
<sequence>MTSNNYTPTPSYSLGSSYSSSIYDPSNDTFLMMDVLEKHKNDLINMKPLIVFEIGSGSGVITAFLRNLLEPAINFISFTSDINFNACRCTQETCSINKNEKKVDSICCDTVKPFFPRICNKIDLLIFNPPYVLTEDTPRCEEELCYAGGPNGRHVLDGLLPKLKDILSVGGRFYVIAIKENDIEYLVNFNGDGHLECSVVGNRIRGCENLFVLMYKRLPLLSK</sequence>
<evidence type="ECO:0000256" key="7">
    <source>
        <dbReference type="ARBA" id="ARBA00048619"/>
    </source>
</evidence>
<evidence type="ECO:0000256" key="3">
    <source>
        <dbReference type="ARBA" id="ARBA00022603"/>
    </source>
</evidence>
<dbReference type="PANTHER" id="PTHR45875">
    <property type="entry name" value="METHYLTRANSFERASE N6AMT1"/>
    <property type="match status" value="1"/>
</dbReference>
<dbReference type="InterPro" id="IPR002052">
    <property type="entry name" value="DNA_methylase_N6_adenine_CS"/>
</dbReference>
<accession>A0A0K0G3S4</accession>
<evidence type="ECO:0000256" key="16">
    <source>
        <dbReference type="ARBA" id="ARBA00093667"/>
    </source>
</evidence>
<dbReference type="FunFam" id="3.40.50.150:FF:000077">
    <property type="entry name" value="HemK methyltransferase family member 2"/>
    <property type="match status" value="1"/>
</dbReference>
<evidence type="ECO:0000256" key="4">
    <source>
        <dbReference type="ARBA" id="ARBA00022679"/>
    </source>
</evidence>
<evidence type="ECO:0000256" key="5">
    <source>
        <dbReference type="ARBA" id="ARBA00022691"/>
    </source>
</evidence>
<reference evidence="18" key="2">
    <citation type="submission" date="2015-08" db="UniProtKB">
        <authorList>
            <consortium name="WormBaseParasite"/>
        </authorList>
    </citation>
    <scope>IDENTIFICATION</scope>
</reference>
<evidence type="ECO:0000256" key="2">
    <source>
        <dbReference type="ARBA" id="ARBA00006149"/>
    </source>
</evidence>
<dbReference type="CDD" id="cd02440">
    <property type="entry name" value="AdoMet_MTases"/>
    <property type="match status" value="1"/>
</dbReference>
<evidence type="ECO:0000256" key="6">
    <source>
        <dbReference type="ARBA" id="ARBA00023242"/>
    </source>
</evidence>
<evidence type="ECO:0000256" key="9">
    <source>
        <dbReference type="ARBA" id="ARBA00053180"/>
    </source>
</evidence>
<organism evidence="17 18">
    <name type="scientific">Strongyloides venezuelensis</name>
    <name type="common">Threadworm</name>
    <dbReference type="NCBI Taxonomy" id="75913"/>
    <lineage>
        <taxon>Eukaryota</taxon>
        <taxon>Metazoa</taxon>
        <taxon>Ecdysozoa</taxon>
        <taxon>Nematoda</taxon>
        <taxon>Chromadorea</taxon>
        <taxon>Rhabditida</taxon>
        <taxon>Tylenchina</taxon>
        <taxon>Panagrolaimomorpha</taxon>
        <taxon>Strongyloidoidea</taxon>
        <taxon>Strongyloididae</taxon>
        <taxon>Strongyloides</taxon>
    </lineage>
</organism>
<protein>
    <recommendedName>
        <fullName evidence="15">Methyltransferase HEMK2</fullName>
    </recommendedName>
    <alternativeName>
        <fullName evidence="14">HemK methyltransferase family member 2</fullName>
    </alternativeName>
    <alternativeName>
        <fullName evidence="12">Lysine N-methyltransferase 9</fullName>
    </alternativeName>
    <alternativeName>
        <fullName evidence="11">Methylarsonite methyltransferase N6AMT1</fullName>
    </alternativeName>
    <alternativeName>
        <fullName evidence="16">Methyltransferase N6AMT1</fullName>
    </alternativeName>
    <alternativeName>
        <fullName evidence="13">Protein N(5)-glutamine methyltransferase</fullName>
    </alternativeName>
</protein>
<dbReference type="SUPFAM" id="SSF53335">
    <property type="entry name" value="S-adenosyl-L-methionine-dependent methyltransferases"/>
    <property type="match status" value="1"/>
</dbReference>
<dbReference type="GO" id="GO:0005634">
    <property type="term" value="C:nucleus"/>
    <property type="evidence" value="ECO:0007669"/>
    <property type="project" value="UniProtKB-SubCell"/>
</dbReference>
<evidence type="ECO:0000313" key="17">
    <source>
        <dbReference type="Proteomes" id="UP000035680"/>
    </source>
</evidence>
<comment type="similarity">
    <text evidence="2">Belongs to the eukaryotic/archaeal PrmC-related family.</text>
</comment>
<keyword evidence="6" id="KW-0539">Nucleus</keyword>
<comment type="subcellular location">
    <subcellularLocation>
        <location evidence="1">Nucleus</location>
    </subcellularLocation>
</comment>
<evidence type="ECO:0000256" key="12">
    <source>
        <dbReference type="ARBA" id="ARBA00076540"/>
    </source>
</evidence>
<evidence type="ECO:0000256" key="1">
    <source>
        <dbReference type="ARBA" id="ARBA00004123"/>
    </source>
</evidence>
<proteinExistence type="inferred from homology"/>
<dbReference type="AlphaFoldDB" id="A0A0K0G3S4"/>
<evidence type="ECO:0000256" key="13">
    <source>
        <dbReference type="ARBA" id="ARBA00080992"/>
    </source>
</evidence>
<dbReference type="Gene3D" id="3.40.50.150">
    <property type="entry name" value="Vaccinia Virus protein VP39"/>
    <property type="match status" value="1"/>
</dbReference>
<keyword evidence="4" id="KW-0808">Transferase</keyword>
<comment type="catalytic activity">
    <reaction evidence="7">
        <text>L-lysyl-[histone] + S-adenosyl-L-methionine = N(6)-methyl-L-lysyl-[histone] + S-adenosyl-L-homocysteine + H(+)</text>
        <dbReference type="Rhea" id="RHEA:10024"/>
        <dbReference type="Rhea" id="RHEA-COMP:9845"/>
        <dbReference type="Rhea" id="RHEA-COMP:9846"/>
        <dbReference type="ChEBI" id="CHEBI:15378"/>
        <dbReference type="ChEBI" id="CHEBI:29969"/>
        <dbReference type="ChEBI" id="CHEBI:57856"/>
        <dbReference type="ChEBI" id="CHEBI:59789"/>
        <dbReference type="ChEBI" id="CHEBI:61929"/>
    </reaction>
    <physiologicalReaction direction="left-to-right" evidence="7">
        <dbReference type="Rhea" id="RHEA:10025"/>
    </physiologicalReaction>
</comment>
<reference evidence="17" key="1">
    <citation type="submission" date="2014-07" db="EMBL/GenBank/DDBJ databases">
        <authorList>
            <person name="Martin A.A"/>
            <person name="De Silva N."/>
        </authorList>
    </citation>
    <scope>NUCLEOTIDE SEQUENCE</scope>
</reference>
<keyword evidence="3" id="KW-0489">Methyltransferase</keyword>
<dbReference type="GO" id="GO:0032259">
    <property type="term" value="P:methylation"/>
    <property type="evidence" value="ECO:0007669"/>
    <property type="project" value="UniProtKB-KW"/>
</dbReference>
<keyword evidence="5" id="KW-0949">S-adenosyl-L-methionine</keyword>
<evidence type="ECO:0000256" key="8">
    <source>
        <dbReference type="ARBA" id="ARBA00050903"/>
    </source>
</evidence>
<evidence type="ECO:0000256" key="11">
    <source>
        <dbReference type="ARBA" id="ARBA00075330"/>
    </source>
</evidence>
<dbReference type="WBParaSite" id="SVE_1938100.1">
    <property type="protein sequence ID" value="SVE_1938100.1"/>
    <property type="gene ID" value="SVE_1938100"/>
</dbReference>
<dbReference type="PROSITE" id="PS00092">
    <property type="entry name" value="N6_MTASE"/>
    <property type="match status" value="1"/>
</dbReference>
<comment type="function">
    <text evidence="9">Methyltransferase that can methylate proteins and, to a lower extent, arsenic. Catalytic subunit of a heterodimer with TRMT112, which monomethylates 'Lys-12' of histone H4 (H4K12me1), a modification present at the promoters of numerous genes encoding cell cycle regulators. Catalytic subunit of a heterodimer with TRMT112, which catalyzes N5-methylation of Glu residue of proteins with a Gly-Gln-Xaa-Xaa-Xaa-Arg motif. Methylates ETF1 on 'Gln-185'; ETF1 needs to be complexed to ERF3 in its GTP-bound form to be efficiently methylated. May also play a role in the modulation of arsenic-induced toxicity by mediating the conversion of monomethylarsonous acid (3+) into the less toxic dimethylarsonic acid. It however only plays a limited role in arsenic metabolism compared with AS3MT.</text>
</comment>
<comment type="subunit">
    <text evidence="10">Heterodimer; heterodimerization with TRMT112 is required for S-adenosyl-L-methionine-binding.</text>
</comment>
<name>A0A0K0G3S4_STRVS</name>
<evidence type="ECO:0000256" key="15">
    <source>
        <dbReference type="ARBA" id="ARBA00093624"/>
    </source>
</evidence>
<dbReference type="GO" id="GO:0003676">
    <property type="term" value="F:nucleic acid binding"/>
    <property type="evidence" value="ECO:0007669"/>
    <property type="project" value="InterPro"/>
</dbReference>
<dbReference type="Proteomes" id="UP000035680">
    <property type="component" value="Unassembled WGS sequence"/>
</dbReference>
<dbReference type="GO" id="GO:0035657">
    <property type="term" value="C:eRF1 methyltransferase complex"/>
    <property type="evidence" value="ECO:0007669"/>
    <property type="project" value="TreeGrafter"/>
</dbReference>
<dbReference type="PANTHER" id="PTHR45875:SF1">
    <property type="entry name" value="METHYLTRANSFERASE N6AMT1"/>
    <property type="match status" value="1"/>
</dbReference>
<dbReference type="GO" id="GO:0036009">
    <property type="term" value="F:protein-glutamine N-methyltransferase activity"/>
    <property type="evidence" value="ECO:0007669"/>
    <property type="project" value="UniProtKB-ARBA"/>
</dbReference>
<dbReference type="InterPro" id="IPR052190">
    <property type="entry name" value="Euk-Arch_PrmC-MTase"/>
</dbReference>
<comment type="catalytic activity">
    <reaction evidence="8">
        <text>methylarsonous acid + S-adenosyl-L-methionine = dimethylarsinate + S-adenosyl-L-homocysteine + 2 H(+)</text>
        <dbReference type="Rhea" id="RHEA:11684"/>
        <dbReference type="ChEBI" id="CHEBI:15378"/>
        <dbReference type="ChEBI" id="CHEBI:16223"/>
        <dbReference type="ChEBI" id="CHEBI:17826"/>
        <dbReference type="ChEBI" id="CHEBI:57856"/>
        <dbReference type="ChEBI" id="CHEBI:59789"/>
    </reaction>
</comment>
<keyword evidence="17" id="KW-1185">Reference proteome</keyword>
<dbReference type="InterPro" id="IPR029063">
    <property type="entry name" value="SAM-dependent_MTases_sf"/>
</dbReference>